<evidence type="ECO:0000256" key="6">
    <source>
        <dbReference type="ARBA" id="ARBA00022553"/>
    </source>
</evidence>
<dbReference type="GO" id="GO:0016020">
    <property type="term" value="C:membrane"/>
    <property type="evidence" value="ECO:0007669"/>
    <property type="project" value="UniProtKB-SubCell"/>
</dbReference>
<protein>
    <recommendedName>
        <fullName evidence="14">START domain-containing protein 10</fullName>
    </recommendedName>
    <alternativeName>
        <fullName evidence="15">PCTP-like protein</fullName>
    </alternativeName>
    <alternativeName>
        <fullName evidence="16">StAR-related lipid transfer protein 10</fullName>
    </alternativeName>
</protein>
<comment type="subcellular location">
    <subcellularLocation>
        <location evidence="1">Cell projection</location>
        <location evidence="1">Cilium</location>
        <location evidence="1">Flagellum</location>
    </subcellularLocation>
    <subcellularLocation>
        <location evidence="3">Cytoplasm</location>
    </subcellularLocation>
    <subcellularLocation>
        <location evidence="2">Membrane</location>
    </subcellularLocation>
</comment>
<dbReference type="InterPro" id="IPR041951">
    <property type="entry name" value="STARD10_START"/>
</dbReference>
<dbReference type="InterPro" id="IPR023393">
    <property type="entry name" value="START-like_dom_sf"/>
</dbReference>
<dbReference type="FunFam" id="3.30.530.20:FF:000008">
    <property type="entry name" value="START domain containing 10"/>
    <property type="match status" value="1"/>
</dbReference>
<dbReference type="PROSITE" id="PS50848">
    <property type="entry name" value="START"/>
    <property type="match status" value="1"/>
</dbReference>
<dbReference type="InterPro" id="IPR002913">
    <property type="entry name" value="START_lipid-bd_dom"/>
</dbReference>
<evidence type="ECO:0000256" key="4">
    <source>
        <dbReference type="ARBA" id="ARBA00022448"/>
    </source>
</evidence>
<dbReference type="STRING" id="79923.A0A3R7GZX1"/>
<evidence type="ECO:0000256" key="11">
    <source>
        <dbReference type="ARBA" id="ARBA00023121"/>
    </source>
</evidence>
<comment type="caution">
    <text evidence="18">The sequence shown here is derived from an EMBL/GenBank/DDBJ whole genome shotgun (WGS) entry which is preliminary data.</text>
</comment>
<evidence type="ECO:0000256" key="14">
    <source>
        <dbReference type="ARBA" id="ARBA00070345"/>
    </source>
</evidence>
<sequence>MLLLTPPFLHVSTFPLPPHYTNLNTVSAGPSTMTDRFARRASHSVPASVHPTSAAALNTFKCLQIPKDCLLVGQQVALARTPGSISVRQRWRDSSYVSTNLPNQKVCGSNQTSASRLLSWFGKKSFSYSTLSVPSCHATQRKHEGWDTARLPTADQLLFLSVTNGYKMQFRPHTPVDRCVAEVGCTGMCIVLSNRAKLSLLDWILVDSRLSVAPFRCLAAMPPEGSTRAGILPGCPSLDRGSREAEIGFEPRTFRSVNSRSNHLGHLASHCFRVKRMSNHAAELFGLFKIVRIWKKSEPKRTISFAYRMSVRERPESISTSGVSEAGREASSSISITKLKREGEIGQPGDSFGSGYPRWLKWLEREFTDRKVHGSNPTSASRLPLSRLGQPGSNPALALPSGSMAARHRKCVPVCVGLLASWRLVFHVLLDPITLCVESLRLVLIGFLNSFWKRKYAASSSGLLFIVPLSRKISETITPNRAVPKVYGCTVGRTQPLLLDRSCLCLNNLAVSHSSCFLWVTRHTGRVNTAEVSPTTRKSVLCRLICELSGPSNRPGSNPASASRLPLSRLGKPGSILALGLLSGGMAVRHRKGATADPFFLKCVVLQLTRFLSMPFFELGEVRLPTDDDFDYFKSMVLDTSQWKKHHSKKKVQVFTRSTSVSSFKMIKVIASLPDVSADVMYDTLHDSIYRGSWDKTMKEGHEICRISPNSVIDYHAIKAPFAFSNRDFVMNRVWRISGDEFIIFNRSVFHKKAPPKKEYIRGICFLTGYLIRRTGPRSCDFYYITQNDPRGIIPAWAINLGTKSLAPSIMRSLHRAALSYPAWKDQHDPDFMPWRYTNQQSGLSPPLDMNDILKEPDFCRTEIDESNVSEAAALKEVAAEQTNDSGDDMLNDD</sequence>
<evidence type="ECO:0000256" key="9">
    <source>
        <dbReference type="ARBA" id="ARBA00023055"/>
    </source>
</evidence>
<dbReference type="PANTHER" id="PTHR19308:SF14">
    <property type="entry name" value="START DOMAIN-CONTAINING PROTEIN"/>
    <property type="match status" value="1"/>
</dbReference>
<reference evidence="18 19" key="2">
    <citation type="journal article" date="2021" name="Genomics">
        <title>High-quality reference genome for Clonorchis sinensis.</title>
        <authorList>
            <person name="Young N.D."/>
            <person name="Stroehlein A.J."/>
            <person name="Kinkar L."/>
            <person name="Wang T."/>
            <person name="Sohn W.M."/>
            <person name="Chang B.C.H."/>
            <person name="Kaur P."/>
            <person name="Weisz D."/>
            <person name="Dudchenko O."/>
            <person name="Aiden E.L."/>
            <person name="Korhonen P.K."/>
            <person name="Gasser R.B."/>
        </authorList>
    </citation>
    <scope>NUCLEOTIDE SEQUENCE [LARGE SCALE GENOMIC DNA]</scope>
    <source>
        <strain evidence="18">Cs-k2</strain>
    </source>
</reference>
<accession>A0A3R7GZX1</accession>
<evidence type="ECO:0000256" key="3">
    <source>
        <dbReference type="ARBA" id="ARBA00004496"/>
    </source>
</evidence>
<dbReference type="Gene3D" id="3.30.530.20">
    <property type="match status" value="1"/>
</dbReference>
<reference evidence="18 19" key="1">
    <citation type="journal article" date="2018" name="Biotechnol. Adv.">
        <title>Improved genomic resources and new bioinformatic workflow for the carcinogenic parasite Clonorchis sinensis: Biotechnological implications.</title>
        <authorList>
            <person name="Wang D."/>
            <person name="Korhonen P.K."/>
            <person name="Gasser R.B."/>
            <person name="Young N.D."/>
        </authorList>
    </citation>
    <scope>NUCLEOTIDE SEQUENCE [LARGE SCALE GENOMIC DNA]</scope>
    <source>
        <strain evidence="18">Cs-k2</strain>
    </source>
</reference>
<dbReference type="SMR" id="A0A3R7GZX1"/>
<keyword evidence="5" id="KW-0963">Cytoplasm</keyword>
<dbReference type="GO" id="GO:0031514">
    <property type="term" value="C:motile cilium"/>
    <property type="evidence" value="ECO:0007669"/>
    <property type="project" value="UniProtKB-SubCell"/>
</dbReference>
<dbReference type="SMART" id="SM00234">
    <property type="entry name" value="START"/>
    <property type="match status" value="1"/>
</dbReference>
<keyword evidence="12" id="KW-0472">Membrane</keyword>
<evidence type="ECO:0000256" key="15">
    <source>
        <dbReference type="ARBA" id="ARBA00076937"/>
    </source>
</evidence>
<keyword evidence="6" id="KW-0597">Phosphoprotein</keyword>
<dbReference type="PANTHER" id="PTHR19308">
    <property type="entry name" value="PHOSPHATIDYLCHOLINE TRANSFER PROTEIN"/>
    <property type="match status" value="1"/>
</dbReference>
<dbReference type="OrthoDB" id="5403181at2759"/>
<evidence type="ECO:0000256" key="16">
    <source>
        <dbReference type="ARBA" id="ARBA00080073"/>
    </source>
</evidence>
<keyword evidence="13" id="KW-0966">Cell projection</keyword>
<evidence type="ECO:0000259" key="17">
    <source>
        <dbReference type="PROSITE" id="PS50848"/>
    </source>
</evidence>
<dbReference type="GO" id="GO:0008289">
    <property type="term" value="F:lipid binding"/>
    <property type="evidence" value="ECO:0007669"/>
    <property type="project" value="UniProtKB-KW"/>
</dbReference>
<keyword evidence="19" id="KW-1185">Reference proteome</keyword>
<organism evidence="18 19">
    <name type="scientific">Clonorchis sinensis</name>
    <name type="common">Chinese liver fluke</name>
    <dbReference type="NCBI Taxonomy" id="79923"/>
    <lineage>
        <taxon>Eukaryota</taxon>
        <taxon>Metazoa</taxon>
        <taxon>Spiralia</taxon>
        <taxon>Lophotrochozoa</taxon>
        <taxon>Platyhelminthes</taxon>
        <taxon>Trematoda</taxon>
        <taxon>Digenea</taxon>
        <taxon>Opisthorchiida</taxon>
        <taxon>Opisthorchiata</taxon>
        <taxon>Opisthorchiidae</taxon>
        <taxon>Clonorchis</taxon>
    </lineage>
</organism>
<dbReference type="SUPFAM" id="SSF55961">
    <property type="entry name" value="Bet v1-like"/>
    <property type="match status" value="1"/>
</dbReference>
<dbReference type="InParanoid" id="A0A3R7GZX1"/>
<evidence type="ECO:0000256" key="8">
    <source>
        <dbReference type="ARBA" id="ARBA00022990"/>
    </source>
</evidence>
<evidence type="ECO:0000313" key="18">
    <source>
        <dbReference type="EMBL" id="KAG5446874.1"/>
    </source>
</evidence>
<evidence type="ECO:0000256" key="10">
    <source>
        <dbReference type="ARBA" id="ARBA00023069"/>
    </source>
</evidence>
<keyword evidence="4" id="KW-0813">Transport</keyword>
<dbReference type="GO" id="GO:0006869">
    <property type="term" value="P:lipid transport"/>
    <property type="evidence" value="ECO:0007669"/>
    <property type="project" value="UniProtKB-KW"/>
</dbReference>
<evidence type="ECO:0000256" key="13">
    <source>
        <dbReference type="ARBA" id="ARBA00023273"/>
    </source>
</evidence>
<dbReference type="AlphaFoldDB" id="A0A3R7GZX1"/>
<dbReference type="EMBL" id="NIRI02000042">
    <property type="protein sequence ID" value="KAG5446874.1"/>
    <property type="molecule type" value="Genomic_DNA"/>
</dbReference>
<name>A0A3R7GZX1_CLOSI</name>
<proteinExistence type="predicted"/>
<feature type="domain" description="START" evidence="17">
    <location>
        <begin position="639"/>
        <end position="823"/>
    </location>
</feature>
<dbReference type="InterPro" id="IPR051213">
    <property type="entry name" value="START_lipid_transfer"/>
</dbReference>
<keyword evidence="8" id="KW-0007">Acetylation</keyword>
<keyword evidence="11" id="KW-0446">Lipid-binding</keyword>
<dbReference type="Proteomes" id="UP000286415">
    <property type="component" value="Unassembled WGS sequence"/>
</dbReference>
<dbReference type="CDD" id="cd08871">
    <property type="entry name" value="START_STARD10-like"/>
    <property type="match status" value="1"/>
</dbReference>
<keyword evidence="9" id="KW-0445">Lipid transport</keyword>
<evidence type="ECO:0000256" key="12">
    <source>
        <dbReference type="ARBA" id="ARBA00023136"/>
    </source>
</evidence>
<evidence type="ECO:0000313" key="19">
    <source>
        <dbReference type="Proteomes" id="UP000286415"/>
    </source>
</evidence>
<evidence type="ECO:0000256" key="7">
    <source>
        <dbReference type="ARBA" id="ARBA00022846"/>
    </source>
</evidence>
<evidence type="ECO:0000256" key="1">
    <source>
        <dbReference type="ARBA" id="ARBA00004230"/>
    </source>
</evidence>
<evidence type="ECO:0000256" key="5">
    <source>
        <dbReference type="ARBA" id="ARBA00022490"/>
    </source>
</evidence>
<gene>
    <name evidence="18" type="ORF">CSKR_111859</name>
</gene>
<evidence type="ECO:0000256" key="2">
    <source>
        <dbReference type="ARBA" id="ARBA00004370"/>
    </source>
</evidence>
<keyword evidence="7" id="KW-0282">Flagellum</keyword>
<dbReference type="Pfam" id="PF01852">
    <property type="entry name" value="START"/>
    <property type="match status" value="1"/>
</dbReference>
<dbReference type="GO" id="GO:0005829">
    <property type="term" value="C:cytosol"/>
    <property type="evidence" value="ECO:0007669"/>
    <property type="project" value="UniProtKB-ARBA"/>
</dbReference>
<keyword evidence="10" id="KW-0969">Cilium</keyword>